<evidence type="ECO:0000259" key="4">
    <source>
        <dbReference type="Pfam" id="PF00791"/>
    </source>
</evidence>
<dbReference type="Pfam" id="PF00791">
    <property type="entry name" value="ZU5"/>
    <property type="match status" value="1"/>
</dbReference>
<reference evidence="5" key="1">
    <citation type="journal article" date="2021" name="Genome Biol. Evol.">
        <title>A High-Quality Reference Genome for a Parasitic Bivalve with Doubly Uniparental Inheritance (Bivalvia: Unionida).</title>
        <authorList>
            <person name="Smith C.H."/>
        </authorList>
    </citation>
    <scope>NUCLEOTIDE SEQUENCE</scope>
    <source>
        <strain evidence="5">CHS0354</strain>
    </source>
</reference>
<reference evidence="5" key="2">
    <citation type="journal article" date="2021" name="Genome Biol. Evol.">
        <title>Developing a high-quality reference genome for a parasitic bivalve with doubly uniparental inheritance (Bivalvia: Unionida).</title>
        <authorList>
            <person name="Smith C.H."/>
        </authorList>
    </citation>
    <scope>NUCLEOTIDE SEQUENCE</scope>
    <source>
        <strain evidence="5">CHS0354</strain>
        <tissue evidence="5">Mantle</tissue>
    </source>
</reference>
<name>A0AAE0SAS7_9BIVA</name>
<dbReference type="Proteomes" id="UP001195483">
    <property type="component" value="Unassembled WGS sequence"/>
</dbReference>
<dbReference type="AlphaFoldDB" id="A0AAE0SAS7"/>
<keyword evidence="2" id="KW-1133">Transmembrane helix</keyword>
<feature type="transmembrane region" description="Helical" evidence="2">
    <location>
        <begin position="274"/>
        <end position="299"/>
    </location>
</feature>
<dbReference type="InterPro" id="IPR000906">
    <property type="entry name" value="ZU5_dom"/>
</dbReference>
<keyword evidence="6" id="KW-1185">Reference proteome</keyword>
<evidence type="ECO:0000313" key="6">
    <source>
        <dbReference type="Proteomes" id="UP001195483"/>
    </source>
</evidence>
<evidence type="ECO:0000256" key="2">
    <source>
        <dbReference type="SAM" id="Phobius"/>
    </source>
</evidence>
<organism evidence="5 6">
    <name type="scientific">Potamilus streckersoni</name>
    <dbReference type="NCBI Taxonomy" id="2493646"/>
    <lineage>
        <taxon>Eukaryota</taxon>
        <taxon>Metazoa</taxon>
        <taxon>Spiralia</taxon>
        <taxon>Lophotrochozoa</taxon>
        <taxon>Mollusca</taxon>
        <taxon>Bivalvia</taxon>
        <taxon>Autobranchia</taxon>
        <taxon>Heteroconchia</taxon>
        <taxon>Palaeoheterodonta</taxon>
        <taxon>Unionida</taxon>
        <taxon>Unionoidea</taxon>
        <taxon>Unionidae</taxon>
        <taxon>Ambleminae</taxon>
        <taxon>Lampsilini</taxon>
        <taxon>Potamilus</taxon>
    </lineage>
</organism>
<proteinExistence type="predicted"/>
<dbReference type="EMBL" id="JAEAOA010000745">
    <property type="protein sequence ID" value="KAK3588173.1"/>
    <property type="molecule type" value="Genomic_DNA"/>
</dbReference>
<feature type="signal peptide" evidence="3">
    <location>
        <begin position="1"/>
        <end position="19"/>
    </location>
</feature>
<reference evidence="5" key="3">
    <citation type="submission" date="2023-05" db="EMBL/GenBank/DDBJ databases">
        <authorList>
            <person name="Smith C.H."/>
        </authorList>
    </citation>
    <scope>NUCLEOTIDE SEQUENCE</scope>
    <source>
        <strain evidence="5">CHS0354</strain>
        <tissue evidence="5">Mantle</tissue>
    </source>
</reference>
<keyword evidence="3" id="KW-0732">Signal</keyword>
<keyword evidence="2" id="KW-0472">Membrane</keyword>
<feature type="compositionally biased region" description="Polar residues" evidence="1">
    <location>
        <begin position="311"/>
        <end position="327"/>
    </location>
</feature>
<evidence type="ECO:0000313" key="5">
    <source>
        <dbReference type="EMBL" id="KAK3588173.1"/>
    </source>
</evidence>
<gene>
    <name evidence="5" type="ORF">CHS0354_012238</name>
</gene>
<evidence type="ECO:0000256" key="3">
    <source>
        <dbReference type="SAM" id="SignalP"/>
    </source>
</evidence>
<protein>
    <recommendedName>
        <fullName evidence="4">ZU5 domain-containing protein</fullName>
    </recommendedName>
</protein>
<feature type="chain" id="PRO_5041982828" description="ZU5 domain-containing protein" evidence="3">
    <location>
        <begin position="20"/>
        <end position="1103"/>
    </location>
</feature>
<dbReference type="Gene3D" id="2.60.220.30">
    <property type="match status" value="1"/>
</dbReference>
<feature type="domain" description="ZU5" evidence="4">
    <location>
        <begin position="584"/>
        <end position="668"/>
    </location>
</feature>
<feature type="region of interest" description="Disordered" evidence="1">
    <location>
        <begin position="309"/>
        <end position="329"/>
    </location>
</feature>
<sequence length="1103" mass="124650">MMWYTLYVVVLLFIPTASSQPKSPEEQIKEEFSVQGGQTICVHCRMEERNGSAENSSVERDNIDKNARVRWRKRSHLSDHLKDCDWFTQYKKCSRLQRKLVKLQSQLKSKLENQQKYKLKTVCGTIDTRSSICCIDRLYTRRYGESTSCCGKYIYDSSREMCCQDISTDKHNTDCRKIDSACYLYKHGIIRPHFDVRSSICCEGVIYNFSDVGRDVMCCGNAIHRGNTDCFNFQSTKGHSIRRRSTRSINSTENSVPSINDFKEKSETERGINLFIFATFSVIAISVIIAAVVVFVFLYKRKASLRPKSAGNRNLDTNESGGMTSKDPSFDSMAEEKITLIEYKNGLRNCAIFSEIQSKGYVSDYLNGDVIEASTGCLDDSQTLNYEHDSTSSHCMEDESNGHSKIKIPSILSEDGPQEIVDNQKEMLNMFGDECTSYSAFGASRIELNGQIMNNKKTLFVKSDLDRISFSSVKSSITITLSGCQSDDHTGQSDDHIGLPDDHTEEECHSGKNAYFEQGDTFSVGHHHQIAYYENSISSGLTKDVSIDTRNLSCSIWRDIGLQTMTEKYIKKLNIFGEDWTLNGTFDATGGLLRGEVTSVELIIPHGLFDVFSTSEVYGSVYTKIGALRRKFDLSENEEIVGPGVEFWFPARPKFNKYAIVKIPYFGDDDINVYWFPSDSGSSEILTLQKLELKSKYNNANQDMYYQIGGDGFVYIYTKHFSGFLCTRCTCSKCLTTHRRELTLYGVTFGSYKSIDQRRQVRVRLYIADGKAKLDAFLQEYVSLESCQGREHVDTMEIGLVPDELKSGDTLSMRLEVMDDEGGQWIHKKMRSGQPLKPEVQFLQLSKIVRCCRQDDYPAFVEWFLENPNSGAKLTFQCFIDIDVTVTSCRDLNASDSTSSCSTIIIEGLRMQKGEEEELKRCEKVRGILSKLLDSKTANTFLQELGVDTSVTFAREKASHGYMENVLLLCQSKYDPGRFLAMTESIIRKLNLPRILEEIGSCYLHECVSGKAVHTSSSSSQRELVEAEGEYLATESYVCAELSRAYPSSTGPGHIPLEPTQNLTAKKHDTVRAVVHPTNHISLDHKGSVTEEEDTYVLKLQLT</sequence>
<keyword evidence="2" id="KW-0812">Transmembrane</keyword>
<comment type="caution">
    <text evidence="5">The sequence shown here is derived from an EMBL/GenBank/DDBJ whole genome shotgun (WGS) entry which is preliminary data.</text>
</comment>
<accession>A0AAE0SAS7</accession>
<evidence type="ECO:0000256" key="1">
    <source>
        <dbReference type="SAM" id="MobiDB-lite"/>
    </source>
</evidence>